<keyword evidence="1" id="KW-0812">Transmembrane</keyword>
<organism evidence="2 3">
    <name type="scientific">Pseudomonas prosekii</name>
    <dbReference type="NCBI Taxonomy" id="1148509"/>
    <lineage>
        <taxon>Bacteria</taxon>
        <taxon>Pseudomonadati</taxon>
        <taxon>Pseudomonadota</taxon>
        <taxon>Gammaproteobacteria</taxon>
        <taxon>Pseudomonadales</taxon>
        <taxon>Pseudomonadaceae</taxon>
        <taxon>Pseudomonas</taxon>
    </lineage>
</organism>
<accession>A0A1H2BTG1</accession>
<dbReference type="PANTHER" id="PTHR34980:SF2">
    <property type="entry name" value="INNER MEMBRANE PROTEIN YHAH-RELATED"/>
    <property type="match status" value="1"/>
</dbReference>
<dbReference type="InterPro" id="IPR008523">
    <property type="entry name" value="DUF805"/>
</dbReference>
<gene>
    <name evidence="2" type="ORF">SAMN05216222_5434</name>
</gene>
<evidence type="ECO:0000256" key="1">
    <source>
        <dbReference type="SAM" id="Phobius"/>
    </source>
</evidence>
<dbReference type="Proteomes" id="UP000198481">
    <property type="component" value="Chromosome I"/>
</dbReference>
<dbReference type="EMBL" id="LT629762">
    <property type="protein sequence ID" value="SDT61046.1"/>
    <property type="molecule type" value="Genomic_DNA"/>
</dbReference>
<dbReference type="STRING" id="1148509.SAMN05216222_5434"/>
<dbReference type="AlphaFoldDB" id="A0A1H2BTG1"/>
<dbReference type="GO" id="GO:0005886">
    <property type="term" value="C:plasma membrane"/>
    <property type="evidence" value="ECO:0007669"/>
    <property type="project" value="TreeGrafter"/>
</dbReference>
<dbReference type="PANTHER" id="PTHR34980">
    <property type="entry name" value="INNER MEMBRANE PROTEIN-RELATED-RELATED"/>
    <property type="match status" value="1"/>
</dbReference>
<keyword evidence="1" id="KW-1133">Transmembrane helix</keyword>
<protein>
    <submittedName>
        <fullName evidence="2">Uncharacterized membrane protein YhaH, DUF805 family</fullName>
    </submittedName>
</protein>
<evidence type="ECO:0000313" key="2">
    <source>
        <dbReference type="EMBL" id="SDT61046.1"/>
    </source>
</evidence>
<dbReference type="RefSeq" id="WP_092281030.1">
    <property type="nucleotide sequence ID" value="NZ_LT629762.1"/>
</dbReference>
<proteinExistence type="predicted"/>
<feature type="transmembrane region" description="Helical" evidence="1">
    <location>
        <begin position="90"/>
        <end position="108"/>
    </location>
</feature>
<evidence type="ECO:0000313" key="3">
    <source>
        <dbReference type="Proteomes" id="UP000198481"/>
    </source>
</evidence>
<sequence>MSMVFCSGCAKEIHSTAAACPQCGAPQLNKQAFTAPNAGAQGNPYIEVLKKYAVFNGRASRREYWMFILINLGISIAFIVLDALLQTPGIFSNIYSLAVFLPGLAAAIRRMHDTDRSGWWILLPIVNIVFLAQDSQPGVNRFGPNPKGIN</sequence>
<keyword evidence="1" id="KW-0472">Membrane</keyword>
<feature type="transmembrane region" description="Helical" evidence="1">
    <location>
        <begin position="64"/>
        <end position="84"/>
    </location>
</feature>
<name>A0A1H2BTG1_9PSED</name>
<reference evidence="2 3" key="1">
    <citation type="submission" date="2016-10" db="EMBL/GenBank/DDBJ databases">
        <authorList>
            <person name="de Groot N.N."/>
        </authorList>
    </citation>
    <scope>NUCLEOTIDE SEQUENCE [LARGE SCALE GENOMIC DNA]</scope>
    <source>
        <strain evidence="2 3">LMG 26867</strain>
    </source>
</reference>
<dbReference type="Pfam" id="PF05656">
    <property type="entry name" value="DUF805"/>
    <property type="match status" value="1"/>
</dbReference>